<dbReference type="RefSeq" id="WP_243071207.1">
    <property type="nucleotide sequence ID" value="NZ_JAIVFL010000001.1"/>
</dbReference>
<feature type="domain" description="DUF559" evidence="1">
    <location>
        <begin position="212"/>
        <end position="262"/>
    </location>
</feature>
<organism evidence="2 3">
    <name type="scientific">Candidatus Mycolicibacterium alkanivorans</name>
    <dbReference type="NCBI Taxonomy" id="2954114"/>
    <lineage>
        <taxon>Bacteria</taxon>
        <taxon>Bacillati</taxon>
        <taxon>Actinomycetota</taxon>
        <taxon>Actinomycetes</taxon>
        <taxon>Mycobacteriales</taxon>
        <taxon>Mycobacteriaceae</taxon>
        <taxon>Mycolicibacterium</taxon>
    </lineage>
</organism>
<reference evidence="2" key="1">
    <citation type="journal article" date="2022" name="ISME J.">
        <title>Identification of active gaseous-alkane degraders at natural gas seeps.</title>
        <authorList>
            <person name="Farhan Ul Haque M."/>
            <person name="Hernandez M."/>
            <person name="Crombie A.T."/>
            <person name="Murrell J.C."/>
        </authorList>
    </citation>
    <scope>NUCLEOTIDE SEQUENCE</scope>
    <source>
        <strain evidence="2">ANDR5</strain>
    </source>
</reference>
<dbReference type="InterPro" id="IPR011335">
    <property type="entry name" value="Restrct_endonuc-II-like"/>
</dbReference>
<evidence type="ECO:0000313" key="3">
    <source>
        <dbReference type="Proteomes" id="UP001139068"/>
    </source>
</evidence>
<keyword evidence="3" id="KW-1185">Reference proteome</keyword>
<dbReference type="InterPro" id="IPR007569">
    <property type="entry name" value="DUF559"/>
</dbReference>
<accession>A0ABS9YUC7</accession>
<dbReference type="EMBL" id="JAIVFL010000001">
    <property type="protein sequence ID" value="MCI4674819.1"/>
    <property type="molecule type" value="Genomic_DNA"/>
</dbReference>
<gene>
    <name evidence="2" type="ORF">K9U37_07850</name>
</gene>
<name>A0ABS9YUC7_9MYCO</name>
<sequence length="307" mass="34124">MRSPSAPFIGSEALRSGEVNRHQLRTRYRAIFPGIYVATDTQPSLCERSFAAWLWSGRVGVLAGLAASALHGAKWINADIPIDLICDKPRAPVGVSTRRDRLSDREIQRVRGLPVTTPARTAFDLGRRAPVGIAVARLDALMSATGVTVEAIQDVARSHPRRRGLRRLEAVLDLVDPGAQSPKETWLRLLLIEAGLPRPRTQIPVRAPDGSTYYLDMGWEDVKVAVEYDGDHHRTDRVQYARDIRRIEALTALGWLVVRVVAGDTPADIVRRVRAAIDQRLSVRPGRDSEWIPALDAHSTQIRRAVR</sequence>
<dbReference type="Proteomes" id="UP001139068">
    <property type="component" value="Unassembled WGS sequence"/>
</dbReference>
<dbReference type="SUPFAM" id="SSF52980">
    <property type="entry name" value="Restriction endonuclease-like"/>
    <property type="match status" value="1"/>
</dbReference>
<evidence type="ECO:0000259" key="1">
    <source>
        <dbReference type="Pfam" id="PF04480"/>
    </source>
</evidence>
<evidence type="ECO:0000313" key="2">
    <source>
        <dbReference type="EMBL" id="MCI4674819.1"/>
    </source>
</evidence>
<dbReference type="Pfam" id="PF04480">
    <property type="entry name" value="DUF559"/>
    <property type="match status" value="1"/>
</dbReference>
<protein>
    <submittedName>
        <fullName evidence="2">DUF559 domain-containing protein</fullName>
    </submittedName>
</protein>
<proteinExistence type="predicted"/>
<comment type="caution">
    <text evidence="2">The sequence shown here is derived from an EMBL/GenBank/DDBJ whole genome shotgun (WGS) entry which is preliminary data.</text>
</comment>
<dbReference type="Gene3D" id="3.40.960.10">
    <property type="entry name" value="VSR Endonuclease"/>
    <property type="match status" value="1"/>
</dbReference>